<dbReference type="Gene3D" id="3.40.50.2020">
    <property type="match status" value="1"/>
</dbReference>
<comment type="caution">
    <text evidence="3">The sequence shown here is derived from an EMBL/GenBank/DDBJ whole genome shotgun (WGS) entry which is preliminary data.</text>
</comment>
<dbReference type="EMBL" id="JAXUAC010000019">
    <property type="protein sequence ID" value="MDZ7512566.1"/>
    <property type="molecule type" value="Genomic_DNA"/>
</dbReference>
<sequence length="233" mass="26027">MRIDLLHSATRVSRALLGVLLPLRCLVCGDPGHDDLDLCRACLAGLPWAGRACLRCALPLPDEALIVCGSCREEAPPQTATHASLLYLPPVDQLLLRYKFHQDLAAGRLLAQLMQRAPPPWSCPPLVPVPVPLHRRRLRQRGYNQAAELCRLLPLPVWQGLYRRRHTAPQSERTAEQRRENLFDAFDVHGPVPTHLTVVDDVMTTGSTVMEIAETLRCVGAREVRVWVCARVP</sequence>
<evidence type="ECO:0000256" key="1">
    <source>
        <dbReference type="ARBA" id="ARBA00008007"/>
    </source>
</evidence>
<name>A0ABU5MIW8_9GAMM</name>
<feature type="domain" description="Double zinc ribbon" evidence="2">
    <location>
        <begin position="17"/>
        <end position="72"/>
    </location>
</feature>
<keyword evidence="4" id="KW-1185">Reference proteome</keyword>
<evidence type="ECO:0000313" key="4">
    <source>
        <dbReference type="Proteomes" id="UP001290894"/>
    </source>
</evidence>
<accession>A0ABU5MIW8</accession>
<dbReference type="InterPro" id="IPR044005">
    <property type="entry name" value="DZR_2"/>
</dbReference>
<protein>
    <submittedName>
        <fullName evidence="3">ComF family protein</fullName>
    </submittedName>
</protein>
<dbReference type="Proteomes" id="UP001290894">
    <property type="component" value="Unassembled WGS sequence"/>
</dbReference>
<gene>
    <name evidence="3" type="ORF">U5F72_12175</name>
</gene>
<dbReference type="PANTHER" id="PTHR47505:SF1">
    <property type="entry name" value="DNA UTILIZATION PROTEIN YHGH"/>
    <property type="match status" value="1"/>
</dbReference>
<organism evidence="3 4">
    <name type="scientific">Stenotrophomonas muris</name>
    <dbReference type="NCBI Taxonomy" id="2963283"/>
    <lineage>
        <taxon>Bacteria</taxon>
        <taxon>Pseudomonadati</taxon>
        <taxon>Pseudomonadota</taxon>
        <taxon>Gammaproteobacteria</taxon>
        <taxon>Lysobacterales</taxon>
        <taxon>Lysobacteraceae</taxon>
        <taxon>Stenotrophomonas</taxon>
    </lineage>
</organism>
<evidence type="ECO:0000313" key="3">
    <source>
        <dbReference type="EMBL" id="MDZ7512566.1"/>
    </source>
</evidence>
<dbReference type="Pfam" id="PF18912">
    <property type="entry name" value="DZR_2"/>
    <property type="match status" value="1"/>
</dbReference>
<dbReference type="CDD" id="cd06223">
    <property type="entry name" value="PRTases_typeI"/>
    <property type="match status" value="1"/>
</dbReference>
<proteinExistence type="inferred from homology"/>
<dbReference type="RefSeq" id="WP_197637301.1">
    <property type="nucleotide sequence ID" value="NZ_CP196982.1"/>
</dbReference>
<dbReference type="PANTHER" id="PTHR47505">
    <property type="entry name" value="DNA UTILIZATION PROTEIN YHGH"/>
    <property type="match status" value="1"/>
</dbReference>
<comment type="similarity">
    <text evidence="1">Belongs to the ComF/GntX family.</text>
</comment>
<dbReference type="InterPro" id="IPR029057">
    <property type="entry name" value="PRTase-like"/>
</dbReference>
<evidence type="ECO:0000259" key="2">
    <source>
        <dbReference type="Pfam" id="PF18912"/>
    </source>
</evidence>
<reference evidence="3 4" key="1">
    <citation type="submission" date="2023-12" db="EMBL/GenBank/DDBJ databases">
        <title>'Antibacterial potential of Stenotrophomonas maltophilia cystic fibrosis isolates' (manuscript under preparation).</title>
        <authorList>
            <person name="Crisan C.V."/>
            <person name="Pettis M."/>
            <person name="Goldberg J.B."/>
        </authorList>
    </citation>
    <scope>NUCLEOTIDE SEQUENCE [LARGE SCALE GENOMIC DNA]</scope>
    <source>
        <strain evidence="3 4">CCV155</strain>
    </source>
</reference>
<dbReference type="InterPro" id="IPR051910">
    <property type="entry name" value="ComF/GntX_DNA_util-trans"/>
</dbReference>
<dbReference type="SUPFAM" id="SSF53271">
    <property type="entry name" value="PRTase-like"/>
    <property type="match status" value="1"/>
</dbReference>
<dbReference type="InterPro" id="IPR000836">
    <property type="entry name" value="PRTase_dom"/>
</dbReference>